<evidence type="ECO:0000313" key="1">
    <source>
        <dbReference type="EMBL" id="CEO89560.1"/>
    </source>
</evidence>
<dbReference type="EMBL" id="CDRZ01000250">
    <property type="protein sequence ID" value="CEO89560.1"/>
    <property type="molecule type" value="Genomic_DNA"/>
</dbReference>
<evidence type="ECO:0000313" key="2">
    <source>
        <dbReference type="Proteomes" id="UP000046155"/>
    </source>
</evidence>
<protein>
    <submittedName>
        <fullName evidence="1">Uncharacterized protein</fullName>
    </submittedName>
</protein>
<reference evidence="2" key="1">
    <citation type="submission" date="2015-01" db="EMBL/GenBank/DDBJ databases">
        <authorList>
            <person name="Manzoor Shahid"/>
            <person name="Zubair Saima"/>
        </authorList>
    </citation>
    <scope>NUCLEOTIDE SEQUENCE [LARGE SCALE GENOMIC DNA]</scope>
    <source>
        <strain evidence="2">Sp3</strain>
    </source>
</reference>
<gene>
    <name evidence="1" type="ORF">SSCH_520021</name>
</gene>
<organism evidence="1 2">
    <name type="scientific">Syntrophaceticus schinkii</name>
    <dbReference type="NCBI Taxonomy" id="499207"/>
    <lineage>
        <taxon>Bacteria</taxon>
        <taxon>Bacillati</taxon>
        <taxon>Bacillota</taxon>
        <taxon>Clostridia</taxon>
        <taxon>Thermoanaerobacterales</taxon>
        <taxon>Thermoanaerobacterales Family III. Incertae Sedis</taxon>
        <taxon>Syntrophaceticus</taxon>
    </lineage>
</organism>
<keyword evidence="2" id="KW-1185">Reference proteome</keyword>
<dbReference type="Proteomes" id="UP000046155">
    <property type="component" value="Unassembled WGS sequence"/>
</dbReference>
<dbReference type="AlphaFoldDB" id="A0A0B7MHM0"/>
<name>A0A0B7MHM0_9FIRM</name>
<proteinExistence type="predicted"/>
<accession>A0A0B7MHM0</accession>
<sequence>MRRYWYSDSISDIAARFQISSNNVMEVISAYINGDKAEIYISMQDMTGERIDETTDLFDNYSINRPFSSSATCERISYDEETNTATFLISITQWGQKEIGGKKITFTVDKFLSNKQEYHDKIPQIDLNTVNLSPQTQSDVNMRGWSFSGDISEKPEYIHYLTATSEGSFSPVDGVTVTGVGFIAGKLHIQTYYENILETDNHGYVYLVNADGDEIRSEASVAFWDSEPSGSYEEYIFDVSPNEINNYELYGHFLTCNFLTNGDWQVSFPLEYKE</sequence>